<name>K1GLX4_9FUSO</name>
<dbReference type="Gene3D" id="3.40.1440.10">
    <property type="entry name" value="GIY-YIG endonuclease"/>
    <property type="match status" value="1"/>
</dbReference>
<proteinExistence type="predicted"/>
<dbReference type="HOGENOM" id="CLU_3400628_0_0_0"/>
<protein>
    <submittedName>
        <fullName evidence="2">UvrABC system protein C</fullName>
    </submittedName>
</protein>
<evidence type="ECO:0000313" key="3">
    <source>
        <dbReference type="Proteomes" id="UP000005809"/>
    </source>
</evidence>
<gene>
    <name evidence="2" type="ORF">FPOG_00937</name>
</gene>
<dbReference type="EMBL" id="ACIF01000331">
    <property type="protein sequence ID" value="EKA92641.1"/>
    <property type="molecule type" value="Genomic_DNA"/>
</dbReference>
<dbReference type="InterPro" id="IPR000305">
    <property type="entry name" value="GIY-YIG_endonuc"/>
</dbReference>
<dbReference type="Proteomes" id="UP000005809">
    <property type="component" value="Unassembled WGS sequence"/>
</dbReference>
<dbReference type="InterPro" id="IPR035901">
    <property type="entry name" value="GIY-YIG_endonuc_sf"/>
</dbReference>
<evidence type="ECO:0000313" key="2">
    <source>
        <dbReference type="EMBL" id="EKA92641.1"/>
    </source>
</evidence>
<comment type="caution">
    <text evidence="2">The sequence shown here is derived from an EMBL/GenBank/DDBJ whole genome shotgun (WGS) entry which is preliminary data.</text>
</comment>
<feature type="non-terminal residue" evidence="2">
    <location>
        <position position="31"/>
    </location>
</feature>
<organism evidence="2 3">
    <name type="scientific">Fusobacterium periodonticum D10</name>
    <dbReference type="NCBI Taxonomy" id="620833"/>
    <lineage>
        <taxon>Bacteria</taxon>
        <taxon>Fusobacteriati</taxon>
        <taxon>Fusobacteriota</taxon>
        <taxon>Fusobacteriia</taxon>
        <taxon>Fusobacteriales</taxon>
        <taxon>Fusobacteriaceae</taxon>
        <taxon>Fusobacterium</taxon>
    </lineage>
</organism>
<dbReference type="AlphaFoldDB" id="K1GLX4"/>
<accession>K1GLX4</accession>
<feature type="domain" description="GIY-YIG" evidence="1">
    <location>
        <begin position="10"/>
        <end position="31"/>
    </location>
</feature>
<dbReference type="PROSITE" id="PS50164">
    <property type="entry name" value="GIY_YIG"/>
    <property type="match status" value="1"/>
</dbReference>
<dbReference type="SUPFAM" id="SSF82771">
    <property type="entry name" value="GIY-YIG endonuclease"/>
    <property type="match status" value="1"/>
</dbReference>
<evidence type="ECO:0000259" key="1">
    <source>
        <dbReference type="PROSITE" id="PS50164"/>
    </source>
</evidence>
<reference evidence="2 3" key="1">
    <citation type="submission" date="2012-05" db="EMBL/GenBank/DDBJ databases">
        <title>The Genome Sequence of Fusobacterium periodontium Oral Taxon 201 Strain D10.</title>
        <authorList>
            <consortium name="The Broad Institute Genome Sequencing Platform"/>
            <consortium name="The Broad Institute Genome Sequencing Center for Infectious Disease"/>
            <person name="Earl A."/>
            <person name="Ward D."/>
            <person name="Feldgarden M."/>
            <person name="Gevers D."/>
            <person name="Strauss J."/>
            <person name="Sibley C."/>
            <person name="White A."/>
            <person name="Ambrose C.E."/>
            <person name="Allen-Vercoe E."/>
            <person name="Walker B."/>
            <person name="Young S.K."/>
            <person name="Zeng Q."/>
            <person name="Gargeya S."/>
            <person name="Fitzgerald M."/>
            <person name="Haas B."/>
            <person name="Abouelleil A."/>
            <person name="Alvarado L."/>
            <person name="Arachchi H.M."/>
            <person name="Berlin A.M."/>
            <person name="Chapman S.B."/>
            <person name="Goldberg J."/>
            <person name="Griggs A."/>
            <person name="Gujja S."/>
            <person name="Hansen M."/>
            <person name="Howarth C."/>
            <person name="Imamovic A."/>
            <person name="Larimer J."/>
            <person name="McCowan C."/>
            <person name="Montmayeur A."/>
            <person name="Murphy C."/>
            <person name="Neiman D."/>
            <person name="Pearson M."/>
            <person name="Priest M."/>
            <person name="Roberts A."/>
            <person name="Saif S."/>
            <person name="Shea T."/>
            <person name="Sisk P."/>
            <person name="Sykes S."/>
            <person name="Wortman J."/>
            <person name="Nusbaum C."/>
            <person name="Birren B."/>
        </authorList>
    </citation>
    <scope>NUCLEOTIDE SEQUENCE [LARGE SCALE GENOMIC DNA]</scope>
    <source>
        <strain evidence="2 3">D10</strain>
    </source>
</reference>
<sequence>MDIGKLNIPESSGVYLMKKNNKVIYVGKAKN</sequence>